<sequence>MFDKVDPDDSAFEALKQFCHLIGEGRMEDKKEEIHFKVLWHPTVPGALLIVHFDVLWSKLYIRELVEDEGFVESLVNLPLVHSFSDPKYGRPIFPFIAEYLDATKTRYHYCVKEGDPCTFEDVPREQYLRLKLLFDEKNPFPWEEK</sequence>
<dbReference type="EMBL" id="LAZR01003920">
    <property type="protein sequence ID" value="KKN13447.1"/>
    <property type="molecule type" value="Genomic_DNA"/>
</dbReference>
<name>A0A0F9NN17_9ZZZZ</name>
<proteinExistence type="predicted"/>
<dbReference type="AlphaFoldDB" id="A0A0F9NN17"/>
<gene>
    <name evidence="1" type="ORF">LCGC14_1006120</name>
</gene>
<accession>A0A0F9NN17</accession>
<evidence type="ECO:0000313" key="1">
    <source>
        <dbReference type="EMBL" id="KKN13447.1"/>
    </source>
</evidence>
<organism evidence="1">
    <name type="scientific">marine sediment metagenome</name>
    <dbReference type="NCBI Taxonomy" id="412755"/>
    <lineage>
        <taxon>unclassified sequences</taxon>
        <taxon>metagenomes</taxon>
        <taxon>ecological metagenomes</taxon>
    </lineage>
</organism>
<protein>
    <submittedName>
        <fullName evidence="1">Uncharacterized protein</fullName>
    </submittedName>
</protein>
<comment type="caution">
    <text evidence="1">The sequence shown here is derived from an EMBL/GenBank/DDBJ whole genome shotgun (WGS) entry which is preliminary data.</text>
</comment>
<reference evidence="1" key="1">
    <citation type="journal article" date="2015" name="Nature">
        <title>Complex archaea that bridge the gap between prokaryotes and eukaryotes.</title>
        <authorList>
            <person name="Spang A."/>
            <person name="Saw J.H."/>
            <person name="Jorgensen S.L."/>
            <person name="Zaremba-Niedzwiedzka K."/>
            <person name="Martijn J."/>
            <person name="Lind A.E."/>
            <person name="van Eijk R."/>
            <person name="Schleper C."/>
            <person name="Guy L."/>
            <person name="Ettema T.J."/>
        </authorList>
    </citation>
    <scope>NUCLEOTIDE SEQUENCE</scope>
</reference>